<keyword evidence="6" id="KW-0648">Protein biosynthesis</keyword>
<feature type="domain" description="Amidase" evidence="8">
    <location>
        <begin position="24"/>
        <end position="373"/>
    </location>
</feature>
<dbReference type="GO" id="GO:0006412">
    <property type="term" value="P:translation"/>
    <property type="evidence" value="ECO:0007669"/>
    <property type="project" value="UniProtKB-KW"/>
</dbReference>
<evidence type="ECO:0000256" key="5">
    <source>
        <dbReference type="ARBA" id="ARBA00022840"/>
    </source>
</evidence>
<evidence type="ECO:0000256" key="2">
    <source>
        <dbReference type="ARBA" id="ARBA00012739"/>
    </source>
</evidence>
<comment type="caution">
    <text evidence="9">The sequence shown here is derived from an EMBL/GenBank/DDBJ whole genome shotgun (WGS) entry which is preliminary data.</text>
</comment>
<gene>
    <name evidence="9" type="ORF">BXT86_06320</name>
</gene>
<dbReference type="InterPro" id="IPR020556">
    <property type="entry name" value="Amidase_CS"/>
</dbReference>
<dbReference type="PROSITE" id="PS00571">
    <property type="entry name" value="AMIDASES"/>
    <property type="match status" value="1"/>
</dbReference>
<feature type="non-terminal residue" evidence="9">
    <location>
        <position position="373"/>
    </location>
</feature>
<comment type="catalytic activity">
    <reaction evidence="7">
        <text>L-glutamyl-tRNA(Gln) + L-glutamine + ATP + H2O = L-glutaminyl-tRNA(Gln) + L-glutamate + ADP + phosphate + H(+)</text>
        <dbReference type="Rhea" id="RHEA:17521"/>
        <dbReference type="Rhea" id="RHEA-COMP:9681"/>
        <dbReference type="Rhea" id="RHEA-COMP:9684"/>
        <dbReference type="ChEBI" id="CHEBI:15377"/>
        <dbReference type="ChEBI" id="CHEBI:15378"/>
        <dbReference type="ChEBI" id="CHEBI:29985"/>
        <dbReference type="ChEBI" id="CHEBI:30616"/>
        <dbReference type="ChEBI" id="CHEBI:43474"/>
        <dbReference type="ChEBI" id="CHEBI:58359"/>
        <dbReference type="ChEBI" id="CHEBI:78520"/>
        <dbReference type="ChEBI" id="CHEBI:78521"/>
        <dbReference type="ChEBI" id="CHEBI:456216"/>
        <dbReference type="EC" id="6.3.5.7"/>
    </reaction>
</comment>
<evidence type="ECO:0000256" key="1">
    <source>
        <dbReference type="ARBA" id="ARBA00008069"/>
    </source>
</evidence>
<dbReference type="InterPro" id="IPR000120">
    <property type="entry name" value="Amidase"/>
</dbReference>
<dbReference type="HAMAP" id="MF_00120">
    <property type="entry name" value="GatA"/>
    <property type="match status" value="1"/>
</dbReference>
<evidence type="ECO:0000256" key="4">
    <source>
        <dbReference type="ARBA" id="ARBA00022741"/>
    </source>
</evidence>
<keyword evidence="5" id="KW-0067">ATP-binding</keyword>
<proteinExistence type="inferred from homology"/>
<accession>A0A1V4QEQ6</accession>
<sequence length="373" mass="40878">MDLTLLPVHKIHKLLREKKITVYETVSAVIEKIEKKDKEINGYTSFYPDEALERAGLLDKKIDSSIPPLYGIPIAVKDNIAIKDKPLTCGSRMLQNFISPYSATVIQRLEAQGAIILGKTNLDEFAMGSSNETSVFGPVHNPFDTKLVAGGSSGGAAAVVAYGGACASLGSDTGGSIRLPASFCGVVGLRPTYGLVSRYGLVAYASSLDQIGPITRDTLDAEIMLQAIGGFDPNDSTSVEKSPMNKSPIRVKDYRIGLPEEYFGDDLDTEIKEAIDYVIKVLTPEIKEFVRISLPHTRYALASYYLIAPAEASSNLARYDGVRYGLRIENGETYIKTRSIGFGSEVKRRIIIGTFVLSRGYYERYYNVAQKVR</sequence>
<dbReference type="GO" id="GO:0030956">
    <property type="term" value="C:glutamyl-tRNA(Gln) amidotransferase complex"/>
    <property type="evidence" value="ECO:0007669"/>
    <property type="project" value="InterPro"/>
</dbReference>
<protein>
    <recommendedName>
        <fullName evidence="2">glutaminyl-tRNA synthase (glutamine-hydrolyzing)</fullName>
        <ecNumber evidence="2">6.3.5.7</ecNumber>
    </recommendedName>
</protein>
<dbReference type="EMBL" id="MUKB01000120">
    <property type="protein sequence ID" value="OPX17467.1"/>
    <property type="molecule type" value="Genomic_DNA"/>
</dbReference>
<reference evidence="10" key="1">
    <citation type="submission" date="2017-01" db="EMBL/GenBank/DDBJ databases">
        <title>Novel pathways for hydrocarbon cycling and metabolic interdependencies in hydrothermal sediment communities.</title>
        <authorList>
            <person name="Dombrowski N."/>
            <person name="Seitz K."/>
            <person name="Teske A."/>
            <person name="Baker B."/>
        </authorList>
    </citation>
    <scope>NUCLEOTIDE SEQUENCE [LARGE SCALE GENOMIC DNA]</scope>
</reference>
<dbReference type="InterPro" id="IPR036928">
    <property type="entry name" value="AS_sf"/>
</dbReference>
<evidence type="ECO:0000313" key="10">
    <source>
        <dbReference type="Proteomes" id="UP000191663"/>
    </source>
</evidence>
<dbReference type="InterPro" id="IPR004412">
    <property type="entry name" value="GatA"/>
</dbReference>
<evidence type="ECO:0000256" key="6">
    <source>
        <dbReference type="ARBA" id="ARBA00022917"/>
    </source>
</evidence>
<dbReference type="PANTHER" id="PTHR11895">
    <property type="entry name" value="TRANSAMIDASE"/>
    <property type="match status" value="1"/>
</dbReference>
<dbReference type="GO" id="GO:0050567">
    <property type="term" value="F:glutaminyl-tRNA synthase (glutamine-hydrolyzing) activity"/>
    <property type="evidence" value="ECO:0007669"/>
    <property type="project" value="UniProtKB-EC"/>
</dbReference>
<dbReference type="AlphaFoldDB" id="A0A1V4QEQ6"/>
<organism evidence="9 10">
    <name type="scientific">candidate division WOR-3 bacterium 4484_100</name>
    <dbReference type="NCBI Taxonomy" id="1936077"/>
    <lineage>
        <taxon>Bacteria</taxon>
        <taxon>Bacteria division WOR-3</taxon>
    </lineage>
</organism>
<dbReference type="PANTHER" id="PTHR11895:SF151">
    <property type="entry name" value="GLUTAMYL-TRNA(GLN) AMIDOTRANSFERASE SUBUNIT A"/>
    <property type="match status" value="1"/>
</dbReference>
<comment type="similarity">
    <text evidence="1">Belongs to the amidase family. GatA subfamily.</text>
</comment>
<evidence type="ECO:0000259" key="8">
    <source>
        <dbReference type="Pfam" id="PF01425"/>
    </source>
</evidence>
<keyword evidence="3" id="KW-0436">Ligase</keyword>
<dbReference type="SUPFAM" id="SSF75304">
    <property type="entry name" value="Amidase signature (AS) enzymes"/>
    <property type="match status" value="1"/>
</dbReference>
<dbReference type="EC" id="6.3.5.7" evidence="2"/>
<dbReference type="Proteomes" id="UP000191663">
    <property type="component" value="Unassembled WGS sequence"/>
</dbReference>
<name>A0A1V4QEQ6_UNCW3</name>
<dbReference type="InterPro" id="IPR023631">
    <property type="entry name" value="Amidase_dom"/>
</dbReference>
<dbReference type="Gene3D" id="3.90.1300.10">
    <property type="entry name" value="Amidase signature (AS) domain"/>
    <property type="match status" value="1"/>
</dbReference>
<evidence type="ECO:0000256" key="3">
    <source>
        <dbReference type="ARBA" id="ARBA00022598"/>
    </source>
</evidence>
<evidence type="ECO:0000313" key="9">
    <source>
        <dbReference type="EMBL" id="OPX17467.1"/>
    </source>
</evidence>
<keyword evidence="4" id="KW-0547">Nucleotide-binding</keyword>
<dbReference type="GO" id="GO:0005524">
    <property type="term" value="F:ATP binding"/>
    <property type="evidence" value="ECO:0007669"/>
    <property type="project" value="UniProtKB-KW"/>
</dbReference>
<evidence type="ECO:0000256" key="7">
    <source>
        <dbReference type="ARBA" id="ARBA00047407"/>
    </source>
</evidence>
<dbReference type="Pfam" id="PF01425">
    <property type="entry name" value="Amidase"/>
    <property type="match status" value="1"/>
</dbReference>